<dbReference type="Pfam" id="PF00903">
    <property type="entry name" value="Glyoxalase"/>
    <property type="match status" value="2"/>
</dbReference>
<comment type="caution">
    <text evidence="2">The sequence shown here is derived from an EMBL/GenBank/DDBJ whole genome shotgun (WGS) entry which is preliminary data.</text>
</comment>
<reference evidence="2 3" key="1">
    <citation type="submission" date="2018-03" db="EMBL/GenBank/DDBJ databases">
        <title>Cross-interface Injection: A General Nanoliter Liquid Handling Method Applied to Single Cells Genome Amplification Automated Nanoliter Liquid Handling Applied to Single Cell Multiple Displacement Amplification.</title>
        <authorList>
            <person name="Yun J."/>
            <person name="Xu P."/>
            <person name="Xu J."/>
            <person name="Dai X."/>
            <person name="Wang Y."/>
            <person name="Zheng X."/>
            <person name="Cao C."/>
            <person name="Yi Q."/>
            <person name="Zhu Y."/>
            <person name="Wang L."/>
            <person name="Dong Z."/>
            <person name="Huang Y."/>
            <person name="Huang L."/>
            <person name="Du W."/>
        </authorList>
    </citation>
    <scope>NUCLEOTIDE SEQUENCE [LARGE SCALE GENOMIC DNA]</scope>
    <source>
        <strain evidence="2 3">Z-D1-2</strain>
    </source>
</reference>
<dbReference type="InterPro" id="IPR029068">
    <property type="entry name" value="Glyas_Bleomycin-R_OHBP_Dase"/>
</dbReference>
<dbReference type="EMBL" id="PYVU01000187">
    <property type="protein sequence ID" value="PTB93017.1"/>
    <property type="molecule type" value="Genomic_DNA"/>
</dbReference>
<dbReference type="Gene3D" id="3.10.180.10">
    <property type="entry name" value="2,3-Dihydroxybiphenyl 1,2-Dioxygenase, domain 1"/>
    <property type="match status" value="2"/>
</dbReference>
<dbReference type="PANTHER" id="PTHR36110">
    <property type="entry name" value="RING-CLEAVING DIOXYGENASE MHQE-RELATED"/>
    <property type="match status" value="1"/>
</dbReference>
<sequence length="315" mass="35576">MNFKGVIKGLHHITATVNDAQEDYDFYTKILGQRLIKETVNFDNENVYHFYYGNEVGSPSTIFTTFPYKGQGVRDGVIGSGQVFETVFSVSSGSLSFWEERLKNKGVKFSKVAYFGNDKLQFQDPSGLKLAIIEDASDERQPVWKTDDISVEKNIIGIHHVVLAIENVEETSRFLEIFGYSQTKAHGDFTLFESELGGAGNSLAVMDAKDLPKGKNGLGTVHHVAHRVEKVEDSIKIRDYVVKEFGVKATEVKDRKYFESIYFRIPGGVLFEIATEGPGFTIDETKEELGSSLKLPDWQEPHRERIEKGLLKYER</sequence>
<evidence type="ECO:0000313" key="3">
    <source>
        <dbReference type="Proteomes" id="UP000240608"/>
    </source>
</evidence>
<accession>A0A2T4DGZ5</accession>
<dbReference type="AlphaFoldDB" id="A0A2T4DGZ5"/>
<dbReference type="Proteomes" id="UP000240608">
    <property type="component" value="Unassembled WGS sequence"/>
</dbReference>
<dbReference type="InterPro" id="IPR037523">
    <property type="entry name" value="VOC_core"/>
</dbReference>
<feature type="domain" description="VOC" evidence="1">
    <location>
        <begin position="157"/>
        <end position="276"/>
    </location>
</feature>
<dbReference type="SUPFAM" id="SSF54593">
    <property type="entry name" value="Glyoxalase/Bleomycin resistance protein/Dihydroxybiphenyl dioxygenase"/>
    <property type="match status" value="1"/>
</dbReference>
<organism evidence="2 3">
    <name type="scientific">Marivirga lumbricoides</name>
    <dbReference type="NCBI Taxonomy" id="1046115"/>
    <lineage>
        <taxon>Bacteria</taxon>
        <taxon>Pseudomonadati</taxon>
        <taxon>Bacteroidota</taxon>
        <taxon>Cytophagia</taxon>
        <taxon>Cytophagales</taxon>
        <taxon>Marivirgaceae</taxon>
        <taxon>Marivirga</taxon>
    </lineage>
</organism>
<dbReference type="PANTHER" id="PTHR36110:SF4">
    <property type="entry name" value="RING-CLEAVING DIOXYGENASE MHQA-RELATED"/>
    <property type="match status" value="1"/>
</dbReference>
<proteinExistence type="predicted"/>
<dbReference type="InterPro" id="IPR052537">
    <property type="entry name" value="Extradiol_RC_dioxygenase"/>
</dbReference>
<evidence type="ECO:0000313" key="2">
    <source>
        <dbReference type="EMBL" id="PTB93017.1"/>
    </source>
</evidence>
<protein>
    <submittedName>
        <fullName evidence="2">Glyoxalase</fullName>
    </submittedName>
</protein>
<feature type="domain" description="VOC" evidence="1">
    <location>
        <begin position="9"/>
        <end position="135"/>
    </location>
</feature>
<name>A0A2T4DGZ5_9BACT</name>
<dbReference type="InterPro" id="IPR004360">
    <property type="entry name" value="Glyas_Fos-R_dOase_dom"/>
</dbReference>
<evidence type="ECO:0000259" key="1">
    <source>
        <dbReference type="PROSITE" id="PS51819"/>
    </source>
</evidence>
<dbReference type="PROSITE" id="PS51819">
    <property type="entry name" value="VOC"/>
    <property type="match status" value="2"/>
</dbReference>
<gene>
    <name evidence="2" type="ORF">C9994_13395</name>
</gene>